<dbReference type="AlphaFoldDB" id="A0A366EQ60"/>
<dbReference type="OrthoDB" id="2887637at2"/>
<name>A0A366EQ60_9BACI</name>
<dbReference type="EMBL" id="QNRJ01000006">
    <property type="protein sequence ID" value="RBP04434.1"/>
    <property type="molecule type" value="Genomic_DNA"/>
</dbReference>
<reference evidence="1 2" key="1">
    <citation type="submission" date="2018-06" db="EMBL/GenBank/DDBJ databases">
        <title>Freshwater and sediment microbial communities from various areas in North America, analyzing microbe dynamics in response to fracking.</title>
        <authorList>
            <person name="Lamendella R."/>
        </authorList>
    </citation>
    <scope>NUCLEOTIDE SEQUENCE [LARGE SCALE GENOMIC DNA]</scope>
    <source>
        <strain evidence="1 2">97B</strain>
    </source>
</reference>
<gene>
    <name evidence="1" type="ORF">DET59_106226</name>
</gene>
<comment type="caution">
    <text evidence="1">The sequence shown here is derived from an EMBL/GenBank/DDBJ whole genome shotgun (WGS) entry which is preliminary data.</text>
</comment>
<sequence>MRKISIILGVVIFIVLLANISDIIAHAKLYMFEQNKNVTTETKVVTFRDIFETLYEQREVARELEDSILYSLIGDEVRRGADEAYVYEVLLAITNKSNH</sequence>
<organism evidence="1 2">
    <name type="scientific">Rossellomorea aquimaris</name>
    <dbReference type="NCBI Taxonomy" id="189382"/>
    <lineage>
        <taxon>Bacteria</taxon>
        <taxon>Bacillati</taxon>
        <taxon>Bacillota</taxon>
        <taxon>Bacilli</taxon>
        <taxon>Bacillales</taxon>
        <taxon>Bacillaceae</taxon>
        <taxon>Rossellomorea</taxon>
    </lineage>
</organism>
<proteinExistence type="predicted"/>
<accession>A0A366EQ60</accession>
<evidence type="ECO:0000313" key="2">
    <source>
        <dbReference type="Proteomes" id="UP000252118"/>
    </source>
</evidence>
<dbReference type="Proteomes" id="UP000252118">
    <property type="component" value="Unassembled WGS sequence"/>
</dbReference>
<evidence type="ECO:0000313" key="1">
    <source>
        <dbReference type="EMBL" id="RBP04434.1"/>
    </source>
</evidence>
<dbReference type="RefSeq" id="WP_113969632.1">
    <property type="nucleotide sequence ID" value="NZ_QNRJ01000006.1"/>
</dbReference>
<protein>
    <submittedName>
        <fullName evidence="1">Uncharacterized protein</fullName>
    </submittedName>
</protein>